<dbReference type="GO" id="GO:1903600">
    <property type="term" value="C:glutaminase complex"/>
    <property type="evidence" value="ECO:0007669"/>
    <property type="project" value="TreeGrafter"/>
</dbReference>
<evidence type="ECO:0000256" key="9">
    <source>
        <dbReference type="PIRSR" id="PIRSR005639-2"/>
    </source>
</evidence>
<feature type="binding site" evidence="9">
    <location>
        <begin position="64"/>
        <end position="66"/>
    </location>
    <ligand>
        <name>L-glutamine</name>
        <dbReference type="ChEBI" id="CHEBI:58359"/>
    </ligand>
</feature>
<comment type="similarity">
    <text evidence="1">Belongs to the glutaminase PdxT/SNO family.</text>
</comment>
<dbReference type="GO" id="GO:0042823">
    <property type="term" value="P:pyridoxal phosphate biosynthetic process"/>
    <property type="evidence" value="ECO:0007669"/>
    <property type="project" value="InterPro"/>
</dbReference>
<dbReference type="InterPro" id="IPR021196">
    <property type="entry name" value="PdxT/SNO_CS"/>
</dbReference>
<protein>
    <recommendedName>
        <fullName evidence="2">glutaminase</fullName>
        <ecNumber evidence="2">3.5.1.2</ecNumber>
    </recommendedName>
</protein>
<evidence type="ECO:0000313" key="10">
    <source>
        <dbReference type="EnsemblMetazoa" id="XP_020909123.1"/>
    </source>
</evidence>
<dbReference type="PROSITE" id="PS51130">
    <property type="entry name" value="PDXT_SNO_2"/>
    <property type="match status" value="1"/>
</dbReference>
<evidence type="ECO:0000256" key="2">
    <source>
        <dbReference type="ARBA" id="ARBA00012918"/>
    </source>
</evidence>
<organism evidence="10 11">
    <name type="scientific">Exaiptasia diaphana</name>
    <name type="common">Tropical sea anemone</name>
    <name type="synonym">Aiptasia pulchella</name>
    <dbReference type="NCBI Taxonomy" id="2652724"/>
    <lineage>
        <taxon>Eukaryota</taxon>
        <taxon>Metazoa</taxon>
        <taxon>Cnidaria</taxon>
        <taxon>Anthozoa</taxon>
        <taxon>Hexacorallia</taxon>
        <taxon>Actiniaria</taxon>
        <taxon>Aiptasiidae</taxon>
        <taxon>Exaiptasia</taxon>
    </lineage>
</organism>
<feature type="active site" description="Nucleophile" evidence="8">
    <location>
        <position position="98"/>
    </location>
</feature>
<dbReference type="GO" id="GO:0016829">
    <property type="term" value="F:lyase activity"/>
    <property type="evidence" value="ECO:0007669"/>
    <property type="project" value="UniProtKB-KW"/>
</dbReference>
<proteinExistence type="inferred from homology"/>
<dbReference type="GO" id="GO:0004359">
    <property type="term" value="F:glutaminase activity"/>
    <property type="evidence" value="ECO:0007669"/>
    <property type="project" value="UniProtKB-EC"/>
</dbReference>
<keyword evidence="3" id="KW-0378">Hydrolase</keyword>
<name>A0A913XSP1_EXADI</name>
<feature type="active site" description="Charge relay system" evidence="8">
    <location>
        <position position="209"/>
    </location>
</feature>
<dbReference type="RefSeq" id="XP_020909123.1">
    <property type="nucleotide sequence ID" value="XM_021053464.2"/>
</dbReference>
<accession>A0A913XSP1</accession>
<evidence type="ECO:0000313" key="11">
    <source>
        <dbReference type="Proteomes" id="UP000887567"/>
    </source>
</evidence>
<dbReference type="OMA" id="GMIMLAD"/>
<dbReference type="Pfam" id="PF01174">
    <property type="entry name" value="SNO"/>
    <property type="match status" value="1"/>
</dbReference>
<dbReference type="PROSITE" id="PS51273">
    <property type="entry name" value="GATASE_TYPE_1"/>
    <property type="match status" value="1"/>
</dbReference>
<sequence>MGDCTPVGLHVGILAIQGAFSEHKISLTKAIKNYQFEKPIKLSLVEVREEENLEGLDGLILPGGESTTMAIFLESNGLTQVLRNWINSDKSRVVWGTCAGLILMSNEIEGKKQGGQSQIGGLDVTTSRNFFGRQLDSFECVLDIKDSKLQENFKDSSQKGVHGVFIRAPAVLSVNSPEVKVLATVSTPSSEKPVIVGVGQRNLIATAFHPELTEDPGWHAYFLRKVLAAKIHS</sequence>
<evidence type="ECO:0000256" key="3">
    <source>
        <dbReference type="ARBA" id="ARBA00022801"/>
    </source>
</evidence>
<dbReference type="GO" id="GO:0008614">
    <property type="term" value="P:pyridoxine metabolic process"/>
    <property type="evidence" value="ECO:0007669"/>
    <property type="project" value="TreeGrafter"/>
</dbReference>
<comment type="catalytic activity">
    <reaction evidence="7">
        <text>L-glutamine + H2O = L-glutamate + NH4(+)</text>
        <dbReference type="Rhea" id="RHEA:15889"/>
        <dbReference type="ChEBI" id="CHEBI:15377"/>
        <dbReference type="ChEBI" id="CHEBI:28938"/>
        <dbReference type="ChEBI" id="CHEBI:29985"/>
        <dbReference type="ChEBI" id="CHEBI:58359"/>
        <dbReference type="EC" id="3.5.1.2"/>
    </reaction>
</comment>
<dbReference type="PANTHER" id="PTHR31559">
    <property type="entry name" value="PYRIDOXAL 5'-PHOSPHATE SYNTHASE SUBUNIT SNO"/>
    <property type="match status" value="1"/>
</dbReference>
<dbReference type="Gene3D" id="3.40.50.880">
    <property type="match status" value="1"/>
</dbReference>
<evidence type="ECO:0000256" key="7">
    <source>
        <dbReference type="ARBA" id="ARBA00049534"/>
    </source>
</evidence>
<feature type="binding site" evidence="9">
    <location>
        <begin position="166"/>
        <end position="167"/>
    </location>
    <ligand>
        <name>L-glutamine</name>
        <dbReference type="ChEBI" id="CHEBI:58359"/>
    </ligand>
</feature>
<feature type="binding site" evidence="9">
    <location>
        <position position="128"/>
    </location>
    <ligand>
        <name>L-glutamine</name>
        <dbReference type="ChEBI" id="CHEBI:58359"/>
    </ligand>
</feature>
<dbReference type="GeneID" id="110247081"/>
<dbReference type="InterPro" id="IPR002161">
    <property type="entry name" value="PdxT/SNO"/>
</dbReference>
<dbReference type="CDD" id="cd01749">
    <property type="entry name" value="GATase1_PB"/>
    <property type="match status" value="1"/>
</dbReference>
<dbReference type="InterPro" id="IPR029062">
    <property type="entry name" value="Class_I_gatase-like"/>
</dbReference>
<evidence type="ECO:0000256" key="1">
    <source>
        <dbReference type="ARBA" id="ARBA00008345"/>
    </source>
</evidence>
<dbReference type="HAMAP" id="MF_01615">
    <property type="entry name" value="PdxT"/>
    <property type="match status" value="1"/>
</dbReference>
<dbReference type="PANTHER" id="PTHR31559:SF0">
    <property type="entry name" value="PYRIDOXAL 5'-PHOSPHATE SYNTHASE SUBUNIT SNO1-RELATED"/>
    <property type="match status" value="1"/>
</dbReference>
<feature type="active site" description="Charge relay system" evidence="8">
    <location>
        <position position="211"/>
    </location>
</feature>
<evidence type="ECO:0000256" key="6">
    <source>
        <dbReference type="ARBA" id="ARBA00023239"/>
    </source>
</evidence>
<keyword evidence="11" id="KW-1185">Reference proteome</keyword>
<dbReference type="NCBIfam" id="TIGR03800">
    <property type="entry name" value="PLP_synth_Pdx2"/>
    <property type="match status" value="1"/>
</dbReference>
<evidence type="ECO:0000256" key="4">
    <source>
        <dbReference type="ARBA" id="ARBA00022898"/>
    </source>
</evidence>
<dbReference type="EnsemblMetazoa" id="XM_021053464.2">
    <property type="protein sequence ID" value="XP_020909123.1"/>
    <property type="gene ID" value="LOC110247081"/>
</dbReference>
<dbReference type="FunFam" id="3.40.50.880:FF:000041">
    <property type="entry name" value="Glutamine amidotransferase subunit pdxT, putative"/>
    <property type="match status" value="1"/>
</dbReference>
<keyword evidence="4" id="KW-0663">Pyridoxal phosphate</keyword>
<dbReference type="KEGG" id="epa:110247081"/>
<evidence type="ECO:0000256" key="5">
    <source>
        <dbReference type="ARBA" id="ARBA00022962"/>
    </source>
</evidence>
<keyword evidence="5" id="KW-0315">Glutamine amidotransferase</keyword>
<keyword evidence="6" id="KW-0456">Lyase</keyword>
<reference evidence="10" key="1">
    <citation type="submission" date="2022-11" db="UniProtKB">
        <authorList>
            <consortium name="EnsemblMetazoa"/>
        </authorList>
    </citation>
    <scope>IDENTIFICATION</scope>
</reference>
<dbReference type="PIRSF" id="PIRSF005639">
    <property type="entry name" value="Glut_amidoT_SNO"/>
    <property type="match status" value="1"/>
</dbReference>
<dbReference type="GO" id="GO:0005829">
    <property type="term" value="C:cytosol"/>
    <property type="evidence" value="ECO:0007669"/>
    <property type="project" value="TreeGrafter"/>
</dbReference>
<dbReference type="OrthoDB" id="2039at2759"/>
<dbReference type="AlphaFoldDB" id="A0A913XSP1"/>
<dbReference type="EC" id="3.5.1.2" evidence="2"/>
<dbReference type="Proteomes" id="UP000887567">
    <property type="component" value="Unplaced"/>
</dbReference>
<dbReference type="SUPFAM" id="SSF52317">
    <property type="entry name" value="Class I glutamine amidotransferase-like"/>
    <property type="match status" value="1"/>
</dbReference>
<dbReference type="PROSITE" id="PS01236">
    <property type="entry name" value="PDXT_SNO_1"/>
    <property type="match status" value="1"/>
</dbReference>
<evidence type="ECO:0000256" key="8">
    <source>
        <dbReference type="PIRSR" id="PIRSR005639-1"/>
    </source>
</evidence>